<dbReference type="GO" id="GO:0046872">
    <property type="term" value="F:metal ion binding"/>
    <property type="evidence" value="ECO:0007669"/>
    <property type="project" value="UniProtKB-KW"/>
</dbReference>
<dbReference type="InterPro" id="IPR026992">
    <property type="entry name" value="DIOX_N"/>
</dbReference>
<gene>
    <name evidence="7" type="ORF">MtrunA17_Chr7g0219991</name>
</gene>
<dbReference type="InterPro" id="IPR027443">
    <property type="entry name" value="IPNS-like_sf"/>
</dbReference>
<dbReference type="EC" id="1.14.11.11" evidence="7"/>
<comment type="similarity">
    <text evidence="1">Belongs to the iron/ascorbate-dependent oxidoreductase family.</text>
</comment>
<evidence type="ECO:0000256" key="1">
    <source>
        <dbReference type="ARBA" id="ARBA00008056"/>
    </source>
</evidence>
<dbReference type="PANTHER" id="PTHR10209">
    <property type="entry name" value="OXIDOREDUCTASE, 2OG-FE II OXYGENASE FAMILY PROTEIN"/>
    <property type="match status" value="1"/>
</dbReference>
<dbReference type="Gene3D" id="2.60.120.330">
    <property type="entry name" value="B-lactam Antibiotic, Isopenicillin N Synthase, Chain"/>
    <property type="match status" value="2"/>
</dbReference>
<proteinExistence type="inferred from homology"/>
<protein>
    <submittedName>
        <fullName evidence="7">Putative hyoscyamine (6S)-dioxygenase</fullName>
        <ecNumber evidence="7">1.14.11.11</ecNumber>
    </submittedName>
</protein>
<accession>A0A396GTW0</accession>
<keyword evidence="2" id="KW-0479">Metal-binding</keyword>
<dbReference type="InterPro" id="IPR044861">
    <property type="entry name" value="IPNS-like_FE2OG_OXY"/>
</dbReference>
<keyword evidence="3 7" id="KW-0560">Oxidoreductase</keyword>
<dbReference type="EMBL" id="PSQE01000007">
    <property type="protein sequence ID" value="RHN44490.1"/>
    <property type="molecule type" value="Genomic_DNA"/>
</dbReference>
<dbReference type="Gramene" id="rna38616">
    <property type="protein sequence ID" value="RHN44490.1"/>
    <property type="gene ID" value="gene38616"/>
</dbReference>
<sequence>MDGKLVSSWYNLHSSVPQSYVQPPERQPCNAVHVLSTNQKVPVIDLGGHDRDDIIRNIIKASEEYGFFQVVNHGVAKELMDDTYKIFKEFHAMLANEKVRESSKDPNGSCKLYTSCGGNINDVAKYWKDSLEHRCPPSGEFTWYWPEKPDGYRCGWNLGCVLAELQLLLLCCHVQLGVVGFGSWAGSCCSCAAVCRCVLGMAGLGSLRHLSLWGLGFLCLDPFSVFCSGSVLLLLGQCSLGFSGVRQGEIVGRYTQELRALALRILDLISEGLELNPNYFTGELSDSPVVISHHYPPCPEPSLTLGAPQHKDPNILTILFQQPEITALQILKDGAWIPIEPIPNAFVVNMGFML</sequence>
<evidence type="ECO:0000259" key="6">
    <source>
        <dbReference type="Pfam" id="PF14226"/>
    </source>
</evidence>
<evidence type="ECO:0000256" key="2">
    <source>
        <dbReference type="ARBA" id="ARBA00022723"/>
    </source>
</evidence>
<organism evidence="7">
    <name type="scientific">Medicago truncatula</name>
    <name type="common">Barrel medic</name>
    <name type="synonym">Medicago tribuloides</name>
    <dbReference type="NCBI Taxonomy" id="3880"/>
    <lineage>
        <taxon>Eukaryota</taxon>
        <taxon>Viridiplantae</taxon>
        <taxon>Streptophyta</taxon>
        <taxon>Embryophyta</taxon>
        <taxon>Tracheophyta</taxon>
        <taxon>Spermatophyta</taxon>
        <taxon>Magnoliopsida</taxon>
        <taxon>eudicotyledons</taxon>
        <taxon>Gunneridae</taxon>
        <taxon>Pentapetalae</taxon>
        <taxon>rosids</taxon>
        <taxon>fabids</taxon>
        <taxon>Fabales</taxon>
        <taxon>Fabaceae</taxon>
        <taxon>Papilionoideae</taxon>
        <taxon>50 kb inversion clade</taxon>
        <taxon>NPAAA clade</taxon>
        <taxon>Hologalegina</taxon>
        <taxon>IRL clade</taxon>
        <taxon>Trifolieae</taxon>
        <taxon>Medicago</taxon>
    </lineage>
</organism>
<keyword evidence="7" id="KW-0223">Dioxygenase</keyword>
<evidence type="ECO:0000256" key="4">
    <source>
        <dbReference type="ARBA" id="ARBA00023004"/>
    </source>
</evidence>
<comment type="caution">
    <text evidence="7">The sequence shown here is derived from an EMBL/GenBank/DDBJ whole genome shotgun (WGS) entry which is preliminary data.</text>
</comment>
<reference evidence="7" key="1">
    <citation type="journal article" date="2018" name="Nat. Plants">
        <title>Whole-genome landscape of Medicago truncatula symbiotic genes.</title>
        <authorList>
            <person name="Pecrix Y."/>
            <person name="Gamas P."/>
            <person name="Carrere S."/>
        </authorList>
    </citation>
    <scope>NUCLEOTIDE SEQUENCE</scope>
    <source>
        <tissue evidence="7">Leaves</tissue>
    </source>
</reference>
<feature type="domain" description="Non-haem dioxygenase N-terminal" evidence="6">
    <location>
        <begin position="41"/>
        <end position="139"/>
    </location>
</feature>
<keyword evidence="4" id="KW-0408">Iron</keyword>
<dbReference type="Pfam" id="PF14226">
    <property type="entry name" value="DIOX_N"/>
    <property type="match status" value="1"/>
</dbReference>
<evidence type="ECO:0000256" key="3">
    <source>
        <dbReference type="ARBA" id="ARBA00023002"/>
    </source>
</evidence>
<evidence type="ECO:0000313" key="7">
    <source>
        <dbReference type="EMBL" id="RHN44490.1"/>
    </source>
</evidence>
<dbReference type="Proteomes" id="UP000265566">
    <property type="component" value="Chromosome 7"/>
</dbReference>
<feature type="domain" description="Isopenicillin N synthase-like Fe(2+) 2OG dioxygenase" evidence="5">
    <location>
        <begin position="289"/>
        <end position="351"/>
    </location>
</feature>
<dbReference type="AlphaFoldDB" id="A0A396GTW0"/>
<dbReference type="GO" id="GO:0047998">
    <property type="term" value="F:hyoscyamine (6S)-dioxygenase activity"/>
    <property type="evidence" value="ECO:0007669"/>
    <property type="project" value="UniProtKB-EC"/>
</dbReference>
<dbReference type="SUPFAM" id="SSF51197">
    <property type="entry name" value="Clavaminate synthase-like"/>
    <property type="match status" value="2"/>
</dbReference>
<evidence type="ECO:0000259" key="5">
    <source>
        <dbReference type="Pfam" id="PF03171"/>
    </source>
</evidence>
<name>A0A396GTW0_MEDTR</name>
<dbReference type="Pfam" id="PF03171">
    <property type="entry name" value="2OG-FeII_Oxy"/>
    <property type="match status" value="1"/>
</dbReference>
<dbReference type="PANTHER" id="PTHR10209:SF776">
    <property type="entry name" value="2OG-FE(II) OXYGENASE FAMILY OXIDOREDUCTASE"/>
    <property type="match status" value="1"/>
</dbReference>